<accession>A0A259U1S0</accession>
<dbReference type="InterPro" id="IPR013784">
    <property type="entry name" value="Carb-bd-like_fold"/>
</dbReference>
<dbReference type="OrthoDB" id="1223654at2"/>
<dbReference type="AlphaFoldDB" id="A0A259U1S0"/>
<evidence type="ECO:0000313" key="3">
    <source>
        <dbReference type="Proteomes" id="UP000216446"/>
    </source>
</evidence>
<dbReference type="SUPFAM" id="SSF49452">
    <property type="entry name" value="Starch-binding domain-like"/>
    <property type="match status" value="1"/>
</dbReference>
<gene>
    <name evidence="2" type="ORF">BSZ36_12815</name>
</gene>
<dbReference type="GO" id="GO:0030246">
    <property type="term" value="F:carbohydrate binding"/>
    <property type="evidence" value="ECO:0007669"/>
    <property type="project" value="InterPro"/>
</dbReference>
<dbReference type="Gene3D" id="2.60.40.1120">
    <property type="entry name" value="Carboxypeptidase-like, regulatory domain"/>
    <property type="match status" value="1"/>
</dbReference>
<proteinExistence type="predicted"/>
<comment type="caution">
    <text evidence="2">The sequence shown here is derived from an EMBL/GenBank/DDBJ whole genome shotgun (WGS) entry which is preliminary data.</text>
</comment>
<evidence type="ECO:0008006" key="4">
    <source>
        <dbReference type="Google" id="ProtNLM"/>
    </source>
</evidence>
<dbReference type="RefSeq" id="WP_094549544.1">
    <property type="nucleotide sequence ID" value="NZ_MQWB01000001.1"/>
</dbReference>
<dbReference type="InParanoid" id="A0A259U1S0"/>
<sequence length="360" mass="39729">MRALVIVLLLLASGALAQPATVNGIVRDASGFPLPGANVYLSGTARGAASDADGKYSIEDVPPGAYRIVASMLGYQAAVREIRLAGGARIYVTLELEPSAVEMGTARVEAERDRRWERRLAQFARVLLGESANADSTRILNPEVLSFRSSWGTLTATAAAPLLIENRALGYRLRYDLHEFEASSGRVRYHGDEVFEPLAPGDSAEARRWAAARKRAYLGSQAHLFRALLEGTAEDEGFTLLHVFDGDGLDRRAEGATFRTSSDDLLQEASYGWGTLRFRGRVDVAYGGEPEDEAYLTSEWFRERRRVPDPVQRSTLHLNESSVRLDPQGTPEDPFAISTSGYMAYERLADRVPEEYRPEE</sequence>
<protein>
    <recommendedName>
        <fullName evidence="4">Carboxypeptidase-like regulatory domain-containing protein</fullName>
    </recommendedName>
</protein>
<organism evidence="2 3">
    <name type="scientific">Rubricoccus marinus</name>
    <dbReference type="NCBI Taxonomy" id="716817"/>
    <lineage>
        <taxon>Bacteria</taxon>
        <taxon>Pseudomonadati</taxon>
        <taxon>Rhodothermota</taxon>
        <taxon>Rhodothermia</taxon>
        <taxon>Rhodothermales</taxon>
        <taxon>Rubricoccaceae</taxon>
        <taxon>Rubricoccus</taxon>
    </lineage>
</organism>
<dbReference type="EMBL" id="MQWB01000001">
    <property type="protein sequence ID" value="OZC03788.1"/>
    <property type="molecule type" value="Genomic_DNA"/>
</dbReference>
<dbReference type="Pfam" id="PF13620">
    <property type="entry name" value="CarboxypepD_reg"/>
    <property type="match status" value="1"/>
</dbReference>
<reference evidence="2 3" key="1">
    <citation type="submission" date="2016-11" db="EMBL/GenBank/DDBJ databases">
        <title>Study of marine rhodopsin-containing bacteria.</title>
        <authorList>
            <person name="Yoshizawa S."/>
            <person name="Kumagai Y."/>
            <person name="Kogure K."/>
        </authorList>
    </citation>
    <scope>NUCLEOTIDE SEQUENCE [LARGE SCALE GENOMIC DNA]</scope>
    <source>
        <strain evidence="2 3">SG-29</strain>
    </source>
</reference>
<evidence type="ECO:0000313" key="2">
    <source>
        <dbReference type="EMBL" id="OZC03788.1"/>
    </source>
</evidence>
<feature type="chain" id="PRO_5012921093" description="Carboxypeptidase-like regulatory domain-containing protein" evidence="1">
    <location>
        <begin position="18"/>
        <end position="360"/>
    </location>
</feature>
<evidence type="ECO:0000256" key="1">
    <source>
        <dbReference type="SAM" id="SignalP"/>
    </source>
</evidence>
<keyword evidence="1" id="KW-0732">Signal</keyword>
<name>A0A259U1S0_9BACT</name>
<feature type="signal peptide" evidence="1">
    <location>
        <begin position="1"/>
        <end position="17"/>
    </location>
</feature>
<keyword evidence="3" id="KW-1185">Reference proteome</keyword>
<dbReference type="Proteomes" id="UP000216446">
    <property type="component" value="Unassembled WGS sequence"/>
</dbReference>